<evidence type="ECO:0000313" key="3">
    <source>
        <dbReference type="Proteomes" id="UP001163046"/>
    </source>
</evidence>
<gene>
    <name evidence="2" type="primary">TNRC18</name>
    <name evidence="2" type="ORF">OS493_017947</name>
</gene>
<feature type="compositionally biased region" description="Low complexity" evidence="1">
    <location>
        <begin position="1842"/>
        <end position="1851"/>
    </location>
</feature>
<dbReference type="OrthoDB" id="5975244at2759"/>
<reference evidence="2" key="1">
    <citation type="submission" date="2023-01" db="EMBL/GenBank/DDBJ databases">
        <title>Genome assembly of the deep-sea coral Lophelia pertusa.</title>
        <authorList>
            <person name="Herrera S."/>
            <person name="Cordes E."/>
        </authorList>
    </citation>
    <scope>NUCLEOTIDE SEQUENCE</scope>
    <source>
        <strain evidence="2">USNM1676648</strain>
        <tissue evidence="2">Polyp</tissue>
    </source>
</reference>
<feature type="compositionally biased region" description="Polar residues" evidence="1">
    <location>
        <begin position="1792"/>
        <end position="1805"/>
    </location>
</feature>
<feature type="region of interest" description="Disordered" evidence="1">
    <location>
        <begin position="475"/>
        <end position="720"/>
    </location>
</feature>
<feature type="compositionally biased region" description="Basic residues" evidence="1">
    <location>
        <begin position="1755"/>
        <end position="1768"/>
    </location>
</feature>
<feature type="compositionally biased region" description="Basic and acidic residues" evidence="1">
    <location>
        <begin position="180"/>
        <end position="198"/>
    </location>
</feature>
<sequence>MDRSQEKSALLSTKVHSLEAKTTIPRQFAHEAVTTNPIFRQLKAFPSQSTLENGANPAGFPSPDGVLARNPEQFMLQPQYYSPTVPSAALGMSIPYGMITGQGMDPRALNAGNLLYTYGNPVMGFPGFPAGYGPGQRVKSNEETTLSDKTTNSSTQLRPTEPLSRSSKELMRTESVIKTVTDKQEAAKKPSDPDKRTDTQGSNVPLRYSDRGKGSELGNSDDGKNKLRDIPLRDTQNNEDMSRRDKQSVLGDYDRARDKPPKAKTFEHLAVDSSGNKRPSNGLTSRVVENGAVNFSPHDKSYTTSESRSSPYPANEPPTLVPYHNALPPRSSSSTTHSNVPSAMPKLTPIAPRINNGSPLTVPYSSEADHKGSPYGAWRQTYSYPMNSVSSAPSLTSHGGVVPWTTNYPGKQPQGDKGDEHGWRTKQPLREERDLNRTGGYEHAQKYVARNFYPLQAWERPPYYGALPSQLRATGVTDKSFGGKDVEDDSRDVSRDTSRDSMTSSEQSQGKLSKSAYKFGAGQTNLRKEADHANGKIPISASHEEYQRSQPFVSRNEKSVVGEYVNYNNKSDDGRGSLGNVIVHSKEGSYPIRLSVERREGNQKYLKPEIAKPSRSDENRSTSGSYNSYDSREQGGTAFIGMPRAEMRSSAREDKEKESVDRARAVDPSRAKDQGSFKEHAGRKPTDSREHDGKKTNDRNNNNNAFPFFKYGSAGGLPSVANGEQMRYVERSGAVSDDKVFIPPNATIEMYERREQEMEKNGFKKSDFNTYARNVEGSHLSNPTDEGTKRNEERRGAPRRDEAKPKLPTGRFESEKRSETEEISSDENDDGTRHASRESVSPEKRAQVRLPGQSSDRTVVSPKAAGAVRQRRLSSPLSEQRNTAATSNAYGASFVPGHQNRRIANDGSEAGHARDSAVESGLTGLGNPGPAQFLRMDGGAGAFANPYFAGGVPLLAAPQGVPDAQILLFDPSMYGAAMYRQPMMEAAPPGMFPPGALAADPMTGSIMMIPPEAYIPMAYPFYYGDKHFDQQRKDESQDVKPTDQQQQKARDVKQEHSESQAKEPAPRPKPETATPQDHVQRVPASRDSDFVHQQETSNQREEKSAIDSRWLKEAHQKLTEKHSAVQAQLDAQGQIAKQLKDYLSLDPFSQFPFPGSQAPFPRDIPKVNLTVPVTTTSGSRAPEVDRDSVSPKTVSAAVTLSSLEKARGEDPQWTARLAPPAKNDARVVSGQSSVVDRLKSPRLRPGAESTISKEIVETPRRLEAQPNLMGERLVSRESREVPAGHIPLQFPQKLMAFGNIATERLVKEKPEHELRREGFQGCFRAYERGIPVSYNEMTRNVSDKTMVANLETHLPRREHSQRVDSYGEMMNSFVKSEMERTERGLQHVSVRLRENLESLDDSKGNLHALISHEKLSPPGQLDSESEFEDDFNTKCELRRIASSFVPLQPDLENKENSTIFSLRPFKSEAERQQIRDNIDRLRSMAKRRNSKDRFMVFSRRRDARSPTAILNGVTSAISDVAGVESVEKEMRMKLAELQKKYREKVRELARLQPKYGADDGNGKSTPIKRGPGRPRKRKYFGAGSRDKTSPIPTDGYNKEDEECLPVSEAQSPEMSAVASESESMVSKESEPPKKKKKRAKQKSPVEREGRGSAPSSRGLSPVEFADFSVPIRKKKKSRKPTAVEEEPAVELSKNKPTNVKKKGPGAGKRRKGSPIEDTSNQQTAPQPPTAVGETPTNEPDSNDDFTEPKNTTKNSKAKKPKPKKRARPKLTIETPEGYDDRKADDEVPPDSADTTCETPQETSPNKGKKTKGAKKKRKSTSTTPPKAKFEFPEVTSHDDSFSESSSVSPNDIAKEVVAIAARKQLEAQKNNSDVDDDVFTPNHDGRDGLSLLAQASFATLINRRNAKDLKLPRHLTTCR</sequence>
<feature type="region of interest" description="Disordered" evidence="1">
    <location>
        <begin position="1551"/>
        <end position="1851"/>
    </location>
</feature>
<feature type="compositionally biased region" description="Polar residues" evidence="1">
    <location>
        <begin position="143"/>
        <end position="158"/>
    </location>
</feature>
<feature type="region of interest" description="Disordered" evidence="1">
    <location>
        <begin position="409"/>
        <end position="438"/>
    </location>
</feature>
<feature type="compositionally biased region" description="Basic residues" evidence="1">
    <location>
        <begin position="1806"/>
        <end position="1819"/>
    </location>
</feature>
<feature type="compositionally biased region" description="Basic and acidic residues" evidence="1">
    <location>
        <begin position="753"/>
        <end position="767"/>
    </location>
</feature>
<evidence type="ECO:0000256" key="1">
    <source>
        <dbReference type="SAM" id="MobiDB-lite"/>
    </source>
</evidence>
<name>A0A9X0CT93_9CNID</name>
<feature type="compositionally biased region" description="Basic and acidic residues" evidence="1">
    <location>
        <begin position="645"/>
        <end position="698"/>
    </location>
</feature>
<accession>A0A9X0CT93</accession>
<protein>
    <submittedName>
        <fullName evidence="2">Heterochromatin assembly</fullName>
    </submittedName>
</protein>
<feature type="region of interest" description="Disordered" evidence="1">
    <location>
        <begin position="1030"/>
        <end position="1107"/>
    </location>
</feature>
<organism evidence="2 3">
    <name type="scientific">Desmophyllum pertusum</name>
    <dbReference type="NCBI Taxonomy" id="174260"/>
    <lineage>
        <taxon>Eukaryota</taxon>
        <taxon>Metazoa</taxon>
        <taxon>Cnidaria</taxon>
        <taxon>Anthozoa</taxon>
        <taxon>Hexacorallia</taxon>
        <taxon>Scleractinia</taxon>
        <taxon>Caryophylliina</taxon>
        <taxon>Caryophylliidae</taxon>
        <taxon>Desmophyllum</taxon>
    </lineage>
</organism>
<dbReference type="InterPro" id="IPR052429">
    <property type="entry name" value="BAH_domain_protein"/>
</dbReference>
<feature type="compositionally biased region" description="Low complexity" evidence="1">
    <location>
        <begin position="1611"/>
        <end position="1624"/>
    </location>
</feature>
<feature type="compositionally biased region" description="Polar residues" evidence="1">
    <location>
        <begin position="302"/>
        <end position="312"/>
    </location>
</feature>
<feature type="compositionally biased region" description="Basic and acidic residues" evidence="1">
    <location>
        <begin position="221"/>
        <end position="232"/>
    </location>
</feature>
<feature type="compositionally biased region" description="Basic and acidic residues" evidence="1">
    <location>
        <begin position="1030"/>
        <end position="1041"/>
    </location>
</feature>
<feature type="compositionally biased region" description="Basic and acidic residues" evidence="1">
    <location>
        <begin position="240"/>
        <end position="270"/>
    </location>
</feature>
<evidence type="ECO:0000313" key="2">
    <source>
        <dbReference type="EMBL" id="KAJ7372674.1"/>
    </source>
</evidence>
<feature type="compositionally biased region" description="Basic and acidic residues" evidence="1">
    <location>
        <begin position="481"/>
        <end position="499"/>
    </location>
</feature>
<feature type="compositionally biased region" description="Basic and acidic residues" evidence="1">
    <location>
        <begin position="414"/>
        <end position="436"/>
    </location>
</feature>
<feature type="compositionally biased region" description="Polar residues" evidence="1">
    <location>
        <begin position="273"/>
        <end position="284"/>
    </location>
</feature>
<feature type="compositionally biased region" description="Polar residues" evidence="1">
    <location>
        <begin position="873"/>
        <end position="890"/>
    </location>
</feature>
<dbReference type="Proteomes" id="UP001163046">
    <property type="component" value="Unassembled WGS sequence"/>
</dbReference>
<feature type="compositionally biased region" description="Basic and acidic residues" evidence="1">
    <location>
        <begin position="1048"/>
        <end position="1070"/>
    </location>
</feature>
<proteinExistence type="predicted"/>
<feature type="compositionally biased region" description="Basic and acidic residues" evidence="1">
    <location>
        <begin position="595"/>
        <end position="620"/>
    </location>
</feature>
<feature type="compositionally biased region" description="Basic residues" evidence="1">
    <location>
        <begin position="1570"/>
        <end position="1579"/>
    </location>
</feature>
<feature type="compositionally biased region" description="Basic and acidic residues" evidence="1">
    <location>
        <begin position="786"/>
        <end position="805"/>
    </location>
</feature>
<dbReference type="PANTHER" id="PTHR12505:SF24">
    <property type="entry name" value="PROTEIN WINGED EYE"/>
    <property type="match status" value="1"/>
</dbReference>
<feature type="region of interest" description="Disordered" evidence="1">
    <location>
        <begin position="134"/>
        <end position="355"/>
    </location>
</feature>
<dbReference type="EMBL" id="MU826835">
    <property type="protein sequence ID" value="KAJ7372674.1"/>
    <property type="molecule type" value="Genomic_DNA"/>
</dbReference>
<dbReference type="PANTHER" id="PTHR12505">
    <property type="entry name" value="PHD FINGER TRANSCRIPTION FACTOR"/>
    <property type="match status" value="1"/>
</dbReference>
<keyword evidence="3" id="KW-1185">Reference proteome</keyword>
<feature type="compositionally biased region" description="Basic and acidic residues" evidence="1">
    <location>
        <begin position="1078"/>
        <end position="1107"/>
    </location>
</feature>
<feature type="compositionally biased region" description="Basic residues" evidence="1">
    <location>
        <begin position="1698"/>
        <end position="1712"/>
    </location>
</feature>
<feature type="region of interest" description="Disordered" evidence="1">
    <location>
        <begin position="753"/>
        <end position="924"/>
    </location>
</feature>
<feature type="compositionally biased region" description="Basic and acidic residues" evidence="1">
    <location>
        <begin position="830"/>
        <end position="846"/>
    </location>
</feature>
<feature type="compositionally biased region" description="Basic and acidic residues" evidence="1">
    <location>
        <begin position="1827"/>
        <end position="1840"/>
    </location>
</feature>
<comment type="caution">
    <text evidence="2">The sequence shown here is derived from an EMBL/GenBank/DDBJ whole genome shotgun (WGS) entry which is preliminary data.</text>
</comment>